<evidence type="ECO:0000313" key="1">
    <source>
        <dbReference type="EMBL" id="SFM85996.1"/>
    </source>
</evidence>
<sequence>MKMRNIKRRIYRNRRFPKKVFFIMRYIEVNTSLYPLNDRVIYRTDVLPNGDHILLLNYTDRSGADIKIGNVTNYQGMPFEKQIEKVLIGRIKEVKL</sequence>
<dbReference type="RefSeq" id="WP_139236798.1">
    <property type="nucleotide sequence ID" value="NZ_FOTW01000039.1"/>
</dbReference>
<name>A0A1I4UAG8_9BURK</name>
<accession>A0A1I4UAG8</accession>
<protein>
    <submittedName>
        <fullName evidence="1">Uncharacterized protein</fullName>
    </submittedName>
</protein>
<proteinExistence type="predicted"/>
<gene>
    <name evidence="1" type="ORF">SAMN02982985_05570</name>
</gene>
<keyword evidence="2" id="KW-1185">Reference proteome</keyword>
<dbReference type="AlphaFoldDB" id="A0A1I4UAG8"/>
<dbReference type="Proteomes" id="UP000199470">
    <property type="component" value="Unassembled WGS sequence"/>
</dbReference>
<reference evidence="1 2" key="1">
    <citation type="submission" date="2016-10" db="EMBL/GenBank/DDBJ databases">
        <authorList>
            <person name="de Groot N.N."/>
        </authorList>
    </citation>
    <scope>NUCLEOTIDE SEQUENCE [LARGE SCALE GENOMIC DNA]</scope>
    <source>
        <strain evidence="1 2">ATCC 43154</strain>
    </source>
</reference>
<evidence type="ECO:0000313" key="2">
    <source>
        <dbReference type="Proteomes" id="UP000199470"/>
    </source>
</evidence>
<organism evidence="1 2">
    <name type="scientific">Rugamonas rubra</name>
    <dbReference type="NCBI Taxonomy" id="758825"/>
    <lineage>
        <taxon>Bacteria</taxon>
        <taxon>Pseudomonadati</taxon>
        <taxon>Pseudomonadota</taxon>
        <taxon>Betaproteobacteria</taxon>
        <taxon>Burkholderiales</taxon>
        <taxon>Oxalobacteraceae</taxon>
        <taxon>Telluria group</taxon>
        <taxon>Rugamonas</taxon>
    </lineage>
</organism>
<dbReference type="EMBL" id="FOTW01000039">
    <property type="protein sequence ID" value="SFM85996.1"/>
    <property type="molecule type" value="Genomic_DNA"/>
</dbReference>